<name>A0ABM6IS24_9BACL</name>
<dbReference type="Proteomes" id="UP000189661">
    <property type="component" value="Chromosome"/>
</dbReference>
<gene>
    <name evidence="1" type="ORF">AJGP001_09040</name>
</gene>
<accession>A0ABM6IS24</accession>
<organism evidence="1 2">
    <name type="scientific">Planococcus faecalis</name>
    <dbReference type="NCBI Taxonomy" id="1598147"/>
    <lineage>
        <taxon>Bacteria</taxon>
        <taxon>Bacillati</taxon>
        <taxon>Bacillota</taxon>
        <taxon>Bacilli</taxon>
        <taxon>Bacillales</taxon>
        <taxon>Caryophanaceae</taxon>
        <taxon>Planococcus</taxon>
    </lineage>
</organism>
<evidence type="ECO:0000313" key="2">
    <source>
        <dbReference type="Proteomes" id="UP000189661"/>
    </source>
</evidence>
<reference evidence="1 2" key="1">
    <citation type="submission" date="2017-01" db="EMBL/GenBank/DDBJ databases">
        <title>Planococcus faecalis genome complete sequence.</title>
        <authorList>
            <person name="Lee P.C."/>
        </authorList>
    </citation>
    <scope>NUCLEOTIDE SEQUENCE [LARGE SCALE GENOMIC DNA]</scope>
    <source>
        <strain evidence="1 2">AJ003</strain>
    </source>
</reference>
<keyword evidence="2" id="KW-1185">Reference proteome</keyword>
<evidence type="ECO:0000313" key="1">
    <source>
        <dbReference type="EMBL" id="AQU79395.1"/>
    </source>
</evidence>
<sequence>MEQTEQLPQKKIDYYFLRSKDVHIENGTAFITFFARLTREVSFQRNGEQQTRVQTIWVDINEVKLKHAPIKAKALPNGMQRYELSQNVFYNLYQVAKKSPKYLFYVIPFHQKSTREKFSS</sequence>
<protein>
    <submittedName>
        <fullName evidence="1">Uncharacterized protein</fullName>
    </submittedName>
</protein>
<dbReference type="RefSeq" id="WP_071154675.1">
    <property type="nucleotide sequence ID" value="NZ_CP019401.1"/>
</dbReference>
<proteinExistence type="predicted"/>
<dbReference type="EMBL" id="CP019401">
    <property type="protein sequence ID" value="AQU79395.1"/>
    <property type="molecule type" value="Genomic_DNA"/>
</dbReference>